<dbReference type="InterPro" id="IPR013249">
    <property type="entry name" value="RNA_pol_sigma70_r4_t2"/>
</dbReference>
<dbReference type="InterPro" id="IPR013325">
    <property type="entry name" value="RNA_pol_sigma_r2"/>
</dbReference>
<dbReference type="AlphaFoldDB" id="A0A1I6PT36"/>
<dbReference type="PANTHER" id="PTHR43133:SF46">
    <property type="entry name" value="RNA POLYMERASE SIGMA-70 FACTOR ECF SUBFAMILY"/>
    <property type="match status" value="1"/>
</dbReference>
<evidence type="ECO:0000313" key="7">
    <source>
        <dbReference type="EMBL" id="SFS43336.1"/>
    </source>
</evidence>
<evidence type="ECO:0000256" key="1">
    <source>
        <dbReference type="ARBA" id="ARBA00010641"/>
    </source>
</evidence>
<dbReference type="NCBIfam" id="TIGR02937">
    <property type="entry name" value="sigma70-ECF"/>
    <property type="match status" value="1"/>
</dbReference>
<dbReference type="InterPro" id="IPR014327">
    <property type="entry name" value="RNA_pol_sigma70_bacteroid"/>
</dbReference>
<evidence type="ECO:0000313" key="8">
    <source>
        <dbReference type="Proteomes" id="UP000183209"/>
    </source>
</evidence>
<feature type="domain" description="RNA polymerase sigma factor 70 region 4 type 2" evidence="6">
    <location>
        <begin position="128"/>
        <end position="179"/>
    </location>
</feature>
<evidence type="ECO:0000256" key="2">
    <source>
        <dbReference type="ARBA" id="ARBA00023015"/>
    </source>
</evidence>
<dbReference type="Pfam" id="PF08281">
    <property type="entry name" value="Sigma70_r4_2"/>
    <property type="match status" value="1"/>
</dbReference>
<evidence type="ECO:0000259" key="6">
    <source>
        <dbReference type="Pfam" id="PF08281"/>
    </source>
</evidence>
<dbReference type="PRINTS" id="PR00038">
    <property type="entry name" value="HTHLUXR"/>
</dbReference>
<dbReference type="InterPro" id="IPR036388">
    <property type="entry name" value="WH-like_DNA-bd_sf"/>
</dbReference>
<dbReference type="GO" id="GO:0003677">
    <property type="term" value="F:DNA binding"/>
    <property type="evidence" value="ECO:0007669"/>
    <property type="project" value="InterPro"/>
</dbReference>
<keyword evidence="2" id="KW-0805">Transcription regulation</keyword>
<dbReference type="RefSeq" id="WP_051413588.1">
    <property type="nucleotide sequence ID" value="NZ_FPAG01000001.1"/>
</dbReference>
<keyword evidence="4" id="KW-0804">Transcription</keyword>
<dbReference type="InterPro" id="IPR000792">
    <property type="entry name" value="Tscrpt_reg_LuxR_C"/>
</dbReference>
<dbReference type="NCBIfam" id="TIGR02985">
    <property type="entry name" value="Sig70_bacteroi1"/>
    <property type="match status" value="1"/>
</dbReference>
<evidence type="ECO:0000256" key="4">
    <source>
        <dbReference type="ARBA" id="ARBA00023163"/>
    </source>
</evidence>
<sequence length="188" mass="22004">MRSLDETKNAVKTDPIKGDTLFDTLYELHASKLFEIIRQYVVSKEDAEELLQDVFLKVWKNKNSLDFTNNVTGYLYRITRNTCLDYLRAKKNRLSVESNTLQQIHLLNYHALSNDTASGIIERELQKQVEKSLEQLPDKCKTVFIKSRFEGKKHKEISEELQIAPKTVENHITKVLKHLRTTLSEYFN</sequence>
<protein>
    <submittedName>
        <fullName evidence="7">RNA polymerase sigma-70 factor, ECF subfamily</fullName>
    </submittedName>
</protein>
<dbReference type="Gene3D" id="1.10.1740.10">
    <property type="match status" value="1"/>
</dbReference>
<accession>A0A1I6PT36</accession>
<gene>
    <name evidence="7" type="ORF">SAMN04487906_0460</name>
</gene>
<dbReference type="GO" id="GO:0016987">
    <property type="term" value="F:sigma factor activity"/>
    <property type="evidence" value="ECO:0007669"/>
    <property type="project" value="UniProtKB-KW"/>
</dbReference>
<dbReference type="GO" id="GO:0006352">
    <property type="term" value="P:DNA-templated transcription initiation"/>
    <property type="evidence" value="ECO:0007669"/>
    <property type="project" value="InterPro"/>
</dbReference>
<dbReference type="InterPro" id="IPR039425">
    <property type="entry name" value="RNA_pol_sigma-70-like"/>
</dbReference>
<comment type="similarity">
    <text evidence="1">Belongs to the sigma-70 factor family. ECF subfamily.</text>
</comment>
<feature type="domain" description="RNA polymerase sigma-70 region 2" evidence="5">
    <location>
        <begin position="25"/>
        <end position="91"/>
    </location>
</feature>
<dbReference type="EMBL" id="FPAG01000001">
    <property type="protein sequence ID" value="SFS43336.1"/>
    <property type="molecule type" value="Genomic_DNA"/>
</dbReference>
<organism evidence="7 8">
    <name type="scientific">Zhouia amylolytica</name>
    <dbReference type="NCBI Taxonomy" id="376730"/>
    <lineage>
        <taxon>Bacteria</taxon>
        <taxon>Pseudomonadati</taxon>
        <taxon>Bacteroidota</taxon>
        <taxon>Flavobacteriia</taxon>
        <taxon>Flavobacteriales</taxon>
        <taxon>Flavobacteriaceae</taxon>
        <taxon>Zhouia</taxon>
    </lineage>
</organism>
<name>A0A1I6PT36_9FLAO</name>
<dbReference type="Proteomes" id="UP000183209">
    <property type="component" value="Unassembled WGS sequence"/>
</dbReference>
<dbReference type="Pfam" id="PF04542">
    <property type="entry name" value="Sigma70_r2"/>
    <property type="match status" value="1"/>
</dbReference>
<dbReference type="PANTHER" id="PTHR43133">
    <property type="entry name" value="RNA POLYMERASE ECF-TYPE SIGMA FACTO"/>
    <property type="match status" value="1"/>
</dbReference>
<evidence type="ECO:0000259" key="5">
    <source>
        <dbReference type="Pfam" id="PF04542"/>
    </source>
</evidence>
<dbReference type="OrthoDB" id="1100095at2"/>
<dbReference type="Gene3D" id="1.10.10.10">
    <property type="entry name" value="Winged helix-like DNA-binding domain superfamily/Winged helix DNA-binding domain"/>
    <property type="match status" value="1"/>
</dbReference>
<dbReference type="InterPro" id="IPR014284">
    <property type="entry name" value="RNA_pol_sigma-70_dom"/>
</dbReference>
<dbReference type="SUPFAM" id="SSF88659">
    <property type="entry name" value="Sigma3 and sigma4 domains of RNA polymerase sigma factors"/>
    <property type="match status" value="1"/>
</dbReference>
<dbReference type="InterPro" id="IPR007627">
    <property type="entry name" value="RNA_pol_sigma70_r2"/>
</dbReference>
<reference evidence="7 8" key="1">
    <citation type="submission" date="2016-10" db="EMBL/GenBank/DDBJ databases">
        <authorList>
            <person name="de Groot N.N."/>
        </authorList>
    </citation>
    <scope>NUCLEOTIDE SEQUENCE [LARGE SCALE GENOMIC DNA]</scope>
    <source>
        <strain evidence="7 8">CGMCC 1.6114</strain>
    </source>
</reference>
<proteinExistence type="inferred from homology"/>
<keyword evidence="3" id="KW-0731">Sigma factor</keyword>
<evidence type="ECO:0000256" key="3">
    <source>
        <dbReference type="ARBA" id="ARBA00023082"/>
    </source>
</evidence>
<dbReference type="SUPFAM" id="SSF88946">
    <property type="entry name" value="Sigma2 domain of RNA polymerase sigma factors"/>
    <property type="match status" value="1"/>
</dbReference>
<dbReference type="InterPro" id="IPR013324">
    <property type="entry name" value="RNA_pol_sigma_r3/r4-like"/>
</dbReference>